<keyword evidence="10" id="KW-1185">Reference proteome</keyword>
<accession>A0A839QYL3</accession>
<evidence type="ECO:0000256" key="3">
    <source>
        <dbReference type="ARBA" id="ARBA00022692"/>
    </source>
</evidence>
<dbReference type="Gene3D" id="1.10.3730.20">
    <property type="match status" value="1"/>
</dbReference>
<dbReference type="Pfam" id="PF00892">
    <property type="entry name" value="EamA"/>
    <property type="match status" value="1"/>
</dbReference>
<evidence type="ECO:0000256" key="5">
    <source>
        <dbReference type="ARBA" id="ARBA00023136"/>
    </source>
</evidence>
<evidence type="ECO:0000256" key="1">
    <source>
        <dbReference type="ARBA" id="ARBA00004141"/>
    </source>
</evidence>
<evidence type="ECO:0000313" key="9">
    <source>
        <dbReference type="EMBL" id="MBB3022497.1"/>
    </source>
</evidence>
<evidence type="ECO:0000256" key="4">
    <source>
        <dbReference type="ARBA" id="ARBA00022989"/>
    </source>
</evidence>
<feature type="transmembrane region" description="Helical" evidence="7">
    <location>
        <begin position="95"/>
        <end position="114"/>
    </location>
</feature>
<dbReference type="EMBL" id="JACHWP010000001">
    <property type="protein sequence ID" value="MBB3022497.1"/>
    <property type="molecule type" value="Genomic_DNA"/>
</dbReference>
<protein>
    <submittedName>
        <fullName evidence="9">Inner membrane transporter RhtA</fullName>
    </submittedName>
</protein>
<dbReference type="Proteomes" id="UP000568050">
    <property type="component" value="Unassembled WGS sequence"/>
</dbReference>
<dbReference type="InterPro" id="IPR050638">
    <property type="entry name" value="AA-Vitamin_Transporters"/>
</dbReference>
<keyword evidence="5 7" id="KW-0472">Membrane</keyword>
<evidence type="ECO:0000256" key="7">
    <source>
        <dbReference type="SAM" id="Phobius"/>
    </source>
</evidence>
<evidence type="ECO:0000313" key="10">
    <source>
        <dbReference type="Proteomes" id="UP000568050"/>
    </source>
</evidence>
<dbReference type="PANTHER" id="PTHR32322:SF2">
    <property type="entry name" value="EAMA DOMAIN-CONTAINING PROTEIN"/>
    <property type="match status" value="1"/>
</dbReference>
<dbReference type="InterPro" id="IPR000620">
    <property type="entry name" value="EamA_dom"/>
</dbReference>
<organism evidence="9 10">
    <name type="scientific">Helcobacillus massiliensis</name>
    <dbReference type="NCBI Taxonomy" id="521392"/>
    <lineage>
        <taxon>Bacteria</taxon>
        <taxon>Bacillati</taxon>
        <taxon>Actinomycetota</taxon>
        <taxon>Actinomycetes</taxon>
        <taxon>Micrococcales</taxon>
        <taxon>Dermabacteraceae</taxon>
        <taxon>Helcobacillus</taxon>
    </lineage>
</organism>
<reference evidence="9 10" key="1">
    <citation type="submission" date="2020-08" db="EMBL/GenBank/DDBJ databases">
        <title>Sequencing the genomes of 1000 actinobacteria strains.</title>
        <authorList>
            <person name="Klenk H.-P."/>
        </authorList>
    </citation>
    <scope>NUCLEOTIDE SEQUENCE [LARGE SCALE GENOMIC DNA]</scope>
    <source>
        <strain evidence="9 10">DSM 23040</strain>
    </source>
</reference>
<feature type="transmembrane region" description="Helical" evidence="7">
    <location>
        <begin position="121"/>
        <end position="138"/>
    </location>
</feature>
<dbReference type="AlphaFoldDB" id="A0A839QYL3"/>
<feature type="transmembrane region" description="Helical" evidence="7">
    <location>
        <begin position="12"/>
        <end position="30"/>
    </location>
</feature>
<keyword evidence="3 7" id="KW-0812">Transmembrane</keyword>
<feature type="transmembrane region" description="Helical" evidence="7">
    <location>
        <begin position="201"/>
        <end position="223"/>
    </location>
</feature>
<feature type="transmembrane region" description="Helical" evidence="7">
    <location>
        <begin position="71"/>
        <end position="89"/>
    </location>
</feature>
<dbReference type="PANTHER" id="PTHR32322">
    <property type="entry name" value="INNER MEMBRANE TRANSPORTER"/>
    <property type="match status" value="1"/>
</dbReference>
<dbReference type="SUPFAM" id="SSF103481">
    <property type="entry name" value="Multidrug resistance efflux transporter EmrE"/>
    <property type="match status" value="1"/>
</dbReference>
<evidence type="ECO:0000259" key="8">
    <source>
        <dbReference type="Pfam" id="PF00892"/>
    </source>
</evidence>
<evidence type="ECO:0000256" key="2">
    <source>
        <dbReference type="ARBA" id="ARBA00007362"/>
    </source>
</evidence>
<comment type="subcellular location">
    <subcellularLocation>
        <location evidence="1">Membrane</location>
        <topology evidence="1">Multi-pass membrane protein</topology>
    </subcellularLocation>
</comment>
<dbReference type="InterPro" id="IPR037185">
    <property type="entry name" value="EmrE-like"/>
</dbReference>
<gene>
    <name evidence="9" type="ORF">FHX50_000745</name>
</gene>
<sequence length="310" mass="32317">MTTEDRAQMAQGIALILLAAAVLQFGASLATAVMPVFGLAALVLVRYTMMAASHTALSVRLVPRITDRRQLWWGVLLAVPLLAMNVSIYLAFARIGVGMAVSIEMLGPILLGAISSPHRRGWAYAALGLVGMLLLTGPTLSTDALGIAFAAIAGLSWAFYLLANRAAGRRLPGLVPSAMASLTGLVVLIPIALVLGTAQPLTWPVLLIGLAAGVLSSALPYALDVLAMRRVPMHVASTLQSSHPIAAVLFGAIVLGERLTPVELVGVALICTATTLVVRSARRQPRACSTQSQTRVSSEDSEAGERADGS</sequence>
<evidence type="ECO:0000256" key="6">
    <source>
        <dbReference type="SAM" id="MobiDB-lite"/>
    </source>
</evidence>
<proteinExistence type="inferred from homology"/>
<feature type="domain" description="EamA" evidence="8">
    <location>
        <begin position="145"/>
        <end position="278"/>
    </location>
</feature>
<feature type="transmembrane region" description="Helical" evidence="7">
    <location>
        <begin position="36"/>
        <end position="59"/>
    </location>
</feature>
<feature type="transmembrane region" description="Helical" evidence="7">
    <location>
        <begin position="174"/>
        <end position="195"/>
    </location>
</feature>
<comment type="similarity">
    <text evidence="2">Belongs to the EamA transporter family.</text>
</comment>
<name>A0A839QYL3_9MICO</name>
<dbReference type="RefSeq" id="WP_183374607.1">
    <property type="nucleotide sequence ID" value="NZ_CBCSFZ010000007.1"/>
</dbReference>
<feature type="transmembrane region" description="Helical" evidence="7">
    <location>
        <begin position="144"/>
        <end position="162"/>
    </location>
</feature>
<feature type="region of interest" description="Disordered" evidence="6">
    <location>
        <begin position="288"/>
        <end position="310"/>
    </location>
</feature>
<keyword evidence="4 7" id="KW-1133">Transmembrane helix</keyword>
<dbReference type="GO" id="GO:0016020">
    <property type="term" value="C:membrane"/>
    <property type="evidence" value="ECO:0007669"/>
    <property type="project" value="UniProtKB-SubCell"/>
</dbReference>
<comment type="caution">
    <text evidence="9">The sequence shown here is derived from an EMBL/GenBank/DDBJ whole genome shotgun (WGS) entry which is preliminary data.</text>
</comment>